<dbReference type="EMBL" id="JBEHZE010000001">
    <property type="protein sequence ID" value="MEX6634265.1"/>
    <property type="molecule type" value="Genomic_DNA"/>
</dbReference>
<feature type="transmembrane region" description="Helical" evidence="1">
    <location>
        <begin position="6"/>
        <end position="27"/>
    </location>
</feature>
<proteinExistence type="predicted"/>
<evidence type="ECO:0000313" key="2">
    <source>
        <dbReference type="EMBL" id="MEX6634265.1"/>
    </source>
</evidence>
<accession>A0ABV3Z629</accession>
<comment type="caution">
    <text evidence="2">The sequence shown here is derived from an EMBL/GenBank/DDBJ whole genome shotgun (WGS) entry which is preliminary data.</text>
</comment>
<evidence type="ECO:0000313" key="3">
    <source>
        <dbReference type="Proteomes" id="UP001560685"/>
    </source>
</evidence>
<dbReference type="InterPro" id="IPR021737">
    <property type="entry name" value="Phage_phiKZ_Orf197"/>
</dbReference>
<feature type="transmembrane region" description="Helical" evidence="1">
    <location>
        <begin position="39"/>
        <end position="63"/>
    </location>
</feature>
<keyword evidence="1" id="KW-1133">Transmembrane helix</keyword>
<gene>
    <name evidence="2" type="ORF">ABFZ84_11985</name>
</gene>
<name>A0ABV3Z629_9PROT</name>
<keyword evidence="1" id="KW-0472">Membrane</keyword>
<organism evidence="2 3">
    <name type="scientific">Hyphococcus lacteus</name>
    <dbReference type="NCBI Taxonomy" id="3143536"/>
    <lineage>
        <taxon>Bacteria</taxon>
        <taxon>Pseudomonadati</taxon>
        <taxon>Pseudomonadota</taxon>
        <taxon>Alphaproteobacteria</taxon>
        <taxon>Parvularculales</taxon>
        <taxon>Parvularculaceae</taxon>
        <taxon>Hyphococcus</taxon>
    </lineage>
</organism>
<dbReference type="RefSeq" id="WP_369314253.1">
    <property type="nucleotide sequence ID" value="NZ_JBEHZE010000001.1"/>
</dbReference>
<dbReference type="Proteomes" id="UP001560685">
    <property type="component" value="Unassembled WGS sequence"/>
</dbReference>
<dbReference type="Pfam" id="PF11750">
    <property type="entry name" value="DUF3307"/>
    <property type="match status" value="1"/>
</dbReference>
<keyword evidence="3" id="KW-1185">Reference proteome</keyword>
<evidence type="ECO:0000256" key="1">
    <source>
        <dbReference type="SAM" id="Phobius"/>
    </source>
</evidence>
<reference evidence="2 3" key="1">
    <citation type="submission" date="2024-05" db="EMBL/GenBank/DDBJ databases">
        <title>Three bacterial strains, DH-69, EH-24, and ECK-19 isolated from coastal sediments.</title>
        <authorList>
            <person name="Ye Y.-Q."/>
            <person name="Du Z.-J."/>
        </authorList>
    </citation>
    <scope>NUCLEOTIDE SEQUENCE [LARGE SCALE GENOMIC DNA]</scope>
    <source>
        <strain evidence="2 3">ECK-19</strain>
    </source>
</reference>
<protein>
    <submittedName>
        <fullName evidence="2">DUF3307 domain-containing protein</fullName>
    </submittedName>
</protein>
<keyword evidence="1" id="KW-0812">Transmembrane</keyword>
<sequence>MEMSDIQFVFVLLVIFQIKQLIGDYILQTGWMVRGKSESGLGFIFPLSVHVSVHAVMTLAILVVFTPTLWFLAIFDFLVHFSMDRIKASPRFFGRYTDVNKQSFWVPFGVDQMVHHLTHYFIIWNLVMSR</sequence>